<dbReference type="AlphaFoldDB" id="A0AAD4MTG7"/>
<evidence type="ECO:0000256" key="1">
    <source>
        <dbReference type="SAM" id="SignalP"/>
    </source>
</evidence>
<name>A0AAD4MTG7_9BILA</name>
<keyword evidence="4" id="KW-1185">Reference proteome</keyword>
<evidence type="ECO:0000313" key="4">
    <source>
        <dbReference type="Proteomes" id="UP001201812"/>
    </source>
</evidence>
<dbReference type="GO" id="GO:0004519">
    <property type="term" value="F:endonuclease activity"/>
    <property type="evidence" value="ECO:0007669"/>
    <property type="project" value="UniProtKB-KW"/>
</dbReference>
<dbReference type="Proteomes" id="UP001201812">
    <property type="component" value="Unassembled WGS sequence"/>
</dbReference>
<proteinExistence type="predicted"/>
<keyword evidence="3" id="KW-0540">Nuclease</keyword>
<dbReference type="EMBL" id="JAKKPZ010000055">
    <property type="protein sequence ID" value="KAI1705575.1"/>
    <property type="molecule type" value="Genomic_DNA"/>
</dbReference>
<dbReference type="InterPro" id="IPR036691">
    <property type="entry name" value="Endo/exonu/phosph_ase_sf"/>
</dbReference>
<feature type="signal peptide" evidence="1">
    <location>
        <begin position="1"/>
        <end position="23"/>
    </location>
</feature>
<gene>
    <name evidence="3" type="ORF">DdX_13539</name>
</gene>
<keyword evidence="3" id="KW-0255">Endonuclease</keyword>
<organism evidence="3 4">
    <name type="scientific">Ditylenchus destructor</name>
    <dbReference type="NCBI Taxonomy" id="166010"/>
    <lineage>
        <taxon>Eukaryota</taxon>
        <taxon>Metazoa</taxon>
        <taxon>Ecdysozoa</taxon>
        <taxon>Nematoda</taxon>
        <taxon>Chromadorea</taxon>
        <taxon>Rhabditida</taxon>
        <taxon>Tylenchina</taxon>
        <taxon>Tylenchomorpha</taxon>
        <taxon>Sphaerularioidea</taxon>
        <taxon>Anguinidae</taxon>
        <taxon>Anguininae</taxon>
        <taxon>Ditylenchus</taxon>
    </lineage>
</organism>
<feature type="domain" description="Endonuclease/exonuclease/phosphatase" evidence="2">
    <location>
        <begin position="50"/>
        <end position="339"/>
    </location>
</feature>
<dbReference type="Gene3D" id="3.60.10.10">
    <property type="entry name" value="Endonuclease/exonuclease/phosphatase"/>
    <property type="match status" value="1"/>
</dbReference>
<evidence type="ECO:0000313" key="3">
    <source>
        <dbReference type="EMBL" id="KAI1705575.1"/>
    </source>
</evidence>
<comment type="caution">
    <text evidence="3">The sequence shown here is derived from an EMBL/GenBank/DDBJ whole genome shotgun (WGS) entry which is preliminary data.</text>
</comment>
<keyword evidence="1" id="KW-0732">Signal</keyword>
<accession>A0AAD4MTG7</accession>
<dbReference type="InterPro" id="IPR005135">
    <property type="entry name" value="Endo/exonuclease/phosphatase"/>
</dbReference>
<dbReference type="Pfam" id="PF03372">
    <property type="entry name" value="Exo_endo_phos"/>
    <property type="match status" value="1"/>
</dbReference>
<dbReference type="PANTHER" id="PTHR41349:SF1">
    <property type="entry name" value="PROTEIN CBG08683"/>
    <property type="match status" value="1"/>
</dbReference>
<feature type="chain" id="PRO_5042133558" evidence="1">
    <location>
        <begin position="24"/>
        <end position="349"/>
    </location>
</feature>
<evidence type="ECO:0000259" key="2">
    <source>
        <dbReference type="Pfam" id="PF03372"/>
    </source>
</evidence>
<keyword evidence="3" id="KW-0378">Hydrolase</keyword>
<sequence>MLIVMSSKLVLFVTWLFVTYTVGITATDTVECSCSTSSTPKPKPHSLRIMTFNTWKSGAKVDYGMSKIVRQIINVNPDIAALQEITDPARLVQIVDELKNKTGVHWEGKVAQENNPYVAILSKHKILNVLARKSVMYIASDIAVSRDLNISFWAHWNHYQHDGPVEVYKKTIVDNETMLKNEEPRLNVIKELVAEPEFQKALKTVKQKPILVCGDFNCPSHQDWIYENRHLHFNKVLPWPTTKYLTDHVKMTDSYRKVHPNVTVSPGITWSTVETWNTEIQAPEPHNRIDFIFYKGSRLTPVRSETMPFANGTWSSCDKHCQCGETCDAVKNNVHPSDHFLVYTDFEWR</sequence>
<dbReference type="SUPFAM" id="SSF56219">
    <property type="entry name" value="DNase I-like"/>
    <property type="match status" value="1"/>
</dbReference>
<protein>
    <submittedName>
        <fullName evidence="3">Endonuclease/Exonuclease/phosphatase family domain-containing protein</fullName>
    </submittedName>
</protein>
<dbReference type="PANTHER" id="PTHR41349">
    <property type="match status" value="1"/>
</dbReference>
<reference evidence="3" key="1">
    <citation type="submission" date="2022-01" db="EMBL/GenBank/DDBJ databases">
        <title>Genome Sequence Resource for Two Populations of Ditylenchus destructor, the Migratory Endoparasitic Phytonematode.</title>
        <authorList>
            <person name="Zhang H."/>
            <person name="Lin R."/>
            <person name="Xie B."/>
        </authorList>
    </citation>
    <scope>NUCLEOTIDE SEQUENCE</scope>
    <source>
        <strain evidence="3">BazhouSP</strain>
    </source>
</reference>